<keyword evidence="4" id="KW-1185">Reference proteome</keyword>
<evidence type="ECO:0000313" key="4">
    <source>
        <dbReference type="Proteomes" id="UP001189429"/>
    </source>
</evidence>
<dbReference type="Gene3D" id="1.25.40.10">
    <property type="entry name" value="Tetratricopeptide repeat domain"/>
    <property type="match status" value="1"/>
</dbReference>
<evidence type="ECO:0000256" key="2">
    <source>
        <dbReference type="PROSITE-ProRule" id="PRU00708"/>
    </source>
</evidence>
<feature type="repeat" description="PPR" evidence="2">
    <location>
        <begin position="22"/>
        <end position="56"/>
    </location>
</feature>
<accession>A0ABN9WQ32</accession>
<dbReference type="PROSITE" id="PS51375">
    <property type="entry name" value="PPR"/>
    <property type="match status" value="2"/>
</dbReference>
<dbReference type="PROSITE" id="PS51257">
    <property type="entry name" value="PROKAR_LIPOPROTEIN"/>
    <property type="match status" value="1"/>
</dbReference>
<evidence type="ECO:0000313" key="3">
    <source>
        <dbReference type="EMBL" id="CAK0887543.1"/>
    </source>
</evidence>
<reference evidence="3" key="1">
    <citation type="submission" date="2023-10" db="EMBL/GenBank/DDBJ databases">
        <authorList>
            <person name="Chen Y."/>
            <person name="Shah S."/>
            <person name="Dougan E. K."/>
            <person name="Thang M."/>
            <person name="Chan C."/>
        </authorList>
    </citation>
    <scope>NUCLEOTIDE SEQUENCE [LARGE SCALE GENOMIC DNA]</scope>
</reference>
<dbReference type="Proteomes" id="UP001189429">
    <property type="component" value="Unassembled WGS sequence"/>
</dbReference>
<protein>
    <recommendedName>
        <fullName evidence="5">Pentatricopeptide repeat-containing protein, chloroplastic</fullName>
    </recommendedName>
</protein>
<dbReference type="PANTHER" id="PTHR47447">
    <property type="entry name" value="OS03G0856100 PROTEIN"/>
    <property type="match status" value="1"/>
</dbReference>
<feature type="repeat" description="PPR" evidence="2">
    <location>
        <begin position="57"/>
        <end position="91"/>
    </location>
</feature>
<organism evidence="3 4">
    <name type="scientific">Prorocentrum cordatum</name>
    <dbReference type="NCBI Taxonomy" id="2364126"/>
    <lineage>
        <taxon>Eukaryota</taxon>
        <taxon>Sar</taxon>
        <taxon>Alveolata</taxon>
        <taxon>Dinophyceae</taxon>
        <taxon>Prorocentrales</taxon>
        <taxon>Prorocentraceae</taxon>
        <taxon>Prorocentrum</taxon>
    </lineage>
</organism>
<sequence>MARGSASGNQAVSGEASCFAYTPVSYNAVTSACEKGDQWHWALALLSEMWEANLEPDDISYSAGISACEKGGQWQRALSLLSEMWEAKLVPNAMSCSAGILACDRSGQGQRAIWLLKDLQAQFQSWGQRVRGR</sequence>
<dbReference type="NCBIfam" id="TIGR00756">
    <property type="entry name" value="PPR"/>
    <property type="match status" value="2"/>
</dbReference>
<gene>
    <name evidence="3" type="ORF">PCOR1329_LOCUS68569</name>
</gene>
<evidence type="ECO:0008006" key="5">
    <source>
        <dbReference type="Google" id="ProtNLM"/>
    </source>
</evidence>
<dbReference type="Pfam" id="PF01535">
    <property type="entry name" value="PPR"/>
    <property type="match status" value="2"/>
</dbReference>
<name>A0ABN9WQ32_9DINO</name>
<evidence type="ECO:0000256" key="1">
    <source>
        <dbReference type="ARBA" id="ARBA00022737"/>
    </source>
</evidence>
<dbReference type="EMBL" id="CAUYUJ010018950">
    <property type="protein sequence ID" value="CAK0887543.1"/>
    <property type="molecule type" value="Genomic_DNA"/>
</dbReference>
<dbReference type="InterPro" id="IPR002885">
    <property type="entry name" value="PPR_rpt"/>
</dbReference>
<keyword evidence="1" id="KW-0677">Repeat</keyword>
<proteinExistence type="predicted"/>
<dbReference type="InterPro" id="IPR011990">
    <property type="entry name" value="TPR-like_helical_dom_sf"/>
</dbReference>
<comment type="caution">
    <text evidence="3">The sequence shown here is derived from an EMBL/GenBank/DDBJ whole genome shotgun (WGS) entry which is preliminary data.</text>
</comment>
<dbReference type="PANTHER" id="PTHR47447:SF17">
    <property type="entry name" value="OS12G0638900 PROTEIN"/>
    <property type="match status" value="1"/>
</dbReference>